<evidence type="ECO:0000256" key="1">
    <source>
        <dbReference type="SAM" id="Phobius"/>
    </source>
</evidence>
<feature type="transmembrane region" description="Helical" evidence="1">
    <location>
        <begin position="73"/>
        <end position="93"/>
    </location>
</feature>
<reference evidence="2 3" key="1">
    <citation type="submission" date="2019-08" db="EMBL/GenBank/DDBJ databases">
        <title>Bacillus genomes from the desert of Cuatro Cienegas, Coahuila.</title>
        <authorList>
            <person name="Olmedo-Alvarez G."/>
        </authorList>
    </citation>
    <scope>NUCLEOTIDE SEQUENCE [LARGE SCALE GENOMIC DNA]</scope>
    <source>
        <strain evidence="2 3">CH40_1T</strain>
    </source>
</reference>
<keyword evidence="1" id="KW-0472">Membrane</keyword>
<dbReference type="Pfam" id="PF06961">
    <property type="entry name" value="DUF1294"/>
    <property type="match status" value="1"/>
</dbReference>
<protein>
    <submittedName>
        <fullName evidence="2">DUF1294 domain-containing protein</fullName>
    </submittedName>
</protein>
<evidence type="ECO:0000313" key="2">
    <source>
        <dbReference type="EMBL" id="TYR76905.1"/>
    </source>
</evidence>
<dbReference type="InterPro" id="IPR010718">
    <property type="entry name" value="DUF1294"/>
</dbReference>
<dbReference type="AlphaFoldDB" id="A0A5D4KJN0"/>
<sequence length="95" mass="10737">MNTALILLITYFIIMNLMGYMIMANDKTRAKKQKYRIKESSIWKAAFLGGAAGCFAGMRVFRHKTKHNVFKYGLPALSVGQLISYSALAFVFYQG</sequence>
<dbReference type="EMBL" id="VTEH01000002">
    <property type="protein sequence ID" value="TYR76905.1"/>
    <property type="molecule type" value="Genomic_DNA"/>
</dbReference>
<dbReference type="Proteomes" id="UP000323317">
    <property type="component" value="Unassembled WGS sequence"/>
</dbReference>
<keyword evidence="1" id="KW-1133">Transmembrane helix</keyword>
<feature type="transmembrane region" description="Helical" evidence="1">
    <location>
        <begin position="45"/>
        <end position="61"/>
    </location>
</feature>
<gene>
    <name evidence="2" type="ORF">FZC79_04200</name>
</gene>
<evidence type="ECO:0000313" key="3">
    <source>
        <dbReference type="Proteomes" id="UP000323317"/>
    </source>
</evidence>
<accession>A0A5D4KJN0</accession>
<comment type="caution">
    <text evidence="2">The sequence shown here is derived from an EMBL/GenBank/DDBJ whole genome shotgun (WGS) entry which is preliminary data.</text>
</comment>
<name>A0A5D4KJN0_9BACI</name>
<dbReference type="RefSeq" id="WP_148945607.1">
    <property type="nucleotide sequence ID" value="NZ_VTEH01000002.1"/>
</dbReference>
<keyword evidence="1" id="KW-0812">Transmembrane</keyword>
<proteinExistence type="predicted"/>
<feature type="transmembrane region" description="Helical" evidence="1">
    <location>
        <begin position="6"/>
        <end position="24"/>
    </location>
</feature>
<organism evidence="2 3">
    <name type="scientific">Rossellomorea vietnamensis</name>
    <dbReference type="NCBI Taxonomy" id="218284"/>
    <lineage>
        <taxon>Bacteria</taxon>
        <taxon>Bacillati</taxon>
        <taxon>Bacillota</taxon>
        <taxon>Bacilli</taxon>
        <taxon>Bacillales</taxon>
        <taxon>Bacillaceae</taxon>
        <taxon>Rossellomorea</taxon>
    </lineage>
</organism>